<accession>A0A166GYN3</accession>
<dbReference type="GO" id="GO:0030246">
    <property type="term" value="F:carbohydrate binding"/>
    <property type="evidence" value="ECO:0007669"/>
    <property type="project" value="UniProtKB-KW"/>
</dbReference>
<dbReference type="CDD" id="cd01098">
    <property type="entry name" value="PAN_AP_plant"/>
    <property type="match status" value="1"/>
</dbReference>
<dbReference type="EMBL" id="LNRQ01000001">
    <property type="protein sequence ID" value="KZN09507.1"/>
    <property type="molecule type" value="Genomic_DNA"/>
</dbReference>
<dbReference type="PROSITE" id="PS50927">
    <property type="entry name" value="BULB_LECTIN"/>
    <property type="match status" value="1"/>
</dbReference>
<dbReference type="InterPro" id="IPR003609">
    <property type="entry name" value="Pan_app"/>
</dbReference>
<keyword evidence="9 19" id="KW-0547">Nucleotide-binding</keyword>
<feature type="domain" description="Protein kinase" evidence="23">
    <location>
        <begin position="493"/>
        <end position="768"/>
    </location>
</feature>
<dbReference type="FunFam" id="2.90.10.10:FF:000005">
    <property type="entry name" value="G-type lectin S-receptor-like serine/threonine-protein kinase"/>
    <property type="match status" value="1"/>
</dbReference>
<keyword evidence="14" id="KW-1015">Disulfide bond</keyword>
<comment type="similarity">
    <text evidence="19">Belongs to the protein kinase superfamily. Ser/Thr protein kinase family.</text>
</comment>
<evidence type="ECO:0000256" key="6">
    <source>
        <dbReference type="ARBA" id="ARBA00022692"/>
    </source>
</evidence>
<dbReference type="Gene3D" id="3.30.200.20">
    <property type="entry name" value="Phosphorylase Kinase, domain 1"/>
    <property type="match status" value="1"/>
</dbReference>
<feature type="domain" description="Bulb-type lectin" evidence="24">
    <location>
        <begin position="28"/>
        <end position="149"/>
    </location>
</feature>
<keyword evidence="8" id="KW-0430">Lectin</keyword>
<keyword evidence="3 19" id="KW-0723">Serine/threonine-protein kinase</keyword>
<evidence type="ECO:0000256" key="3">
    <source>
        <dbReference type="ARBA" id="ARBA00022527"/>
    </source>
</evidence>
<reference evidence="26" key="1">
    <citation type="journal article" date="2016" name="Nat. Genet.">
        <title>A high-quality carrot genome assembly provides new insights into carotenoid accumulation and asterid genome evolution.</title>
        <authorList>
            <person name="Iorizzo M."/>
            <person name="Ellison S."/>
            <person name="Senalik D."/>
            <person name="Zeng P."/>
            <person name="Satapoomin P."/>
            <person name="Huang J."/>
            <person name="Bowman M."/>
            <person name="Iovene M."/>
            <person name="Sanseverino W."/>
            <person name="Cavagnaro P."/>
            <person name="Yildiz M."/>
            <person name="Macko-Podgorni A."/>
            <person name="Moranska E."/>
            <person name="Grzebelus E."/>
            <person name="Grzebelus D."/>
            <person name="Ashrafi H."/>
            <person name="Zheng Z."/>
            <person name="Cheng S."/>
            <person name="Spooner D."/>
            <person name="Van Deynze A."/>
            <person name="Simon P."/>
        </authorList>
    </citation>
    <scope>NUCLEOTIDE SEQUENCE [LARGE SCALE GENOMIC DNA]</scope>
    <source>
        <tissue evidence="26">Leaf</tissue>
    </source>
</reference>
<keyword evidence="7" id="KW-0732">Signal</keyword>
<dbReference type="InterPro" id="IPR024171">
    <property type="entry name" value="SRK-like_kinase"/>
</dbReference>
<dbReference type="GO" id="GO:0005886">
    <property type="term" value="C:plasma membrane"/>
    <property type="evidence" value="ECO:0007669"/>
    <property type="project" value="UniProtKB-SubCell"/>
</dbReference>
<evidence type="ECO:0000259" key="23">
    <source>
        <dbReference type="PROSITE" id="PS50011"/>
    </source>
</evidence>
<evidence type="ECO:0000256" key="20">
    <source>
        <dbReference type="PROSITE-ProRule" id="PRU10141"/>
    </source>
</evidence>
<dbReference type="SMART" id="SM00473">
    <property type="entry name" value="PAN_AP"/>
    <property type="match status" value="1"/>
</dbReference>
<dbReference type="Pfam" id="PF00069">
    <property type="entry name" value="Pkinase"/>
    <property type="match status" value="1"/>
</dbReference>
<evidence type="ECO:0000256" key="12">
    <source>
        <dbReference type="ARBA" id="ARBA00022989"/>
    </source>
</evidence>
<dbReference type="Gene3D" id="1.10.510.10">
    <property type="entry name" value="Transferase(Phosphotransferase) domain 1"/>
    <property type="match status" value="1"/>
</dbReference>
<dbReference type="KEGG" id="dcr:108221100"/>
<evidence type="ECO:0000256" key="17">
    <source>
        <dbReference type="ARBA" id="ARBA00047899"/>
    </source>
</evidence>
<keyword evidence="10 19" id="KW-0418">Kinase</keyword>
<dbReference type="PROSITE" id="PS00108">
    <property type="entry name" value="PROTEIN_KINASE_ST"/>
    <property type="match status" value="1"/>
</dbReference>
<dbReference type="Gramene" id="KZN09507">
    <property type="protein sequence ID" value="KZN09507"/>
    <property type="gene ID" value="DCAR_002163"/>
</dbReference>
<feature type="transmembrane region" description="Helical" evidence="22">
    <location>
        <begin position="7"/>
        <end position="26"/>
    </location>
</feature>
<evidence type="ECO:0000256" key="8">
    <source>
        <dbReference type="ARBA" id="ARBA00022734"/>
    </source>
</evidence>
<evidence type="ECO:0000256" key="21">
    <source>
        <dbReference type="SAM" id="MobiDB-lite"/>
    </source>
</evidence>
<evidence type="ECO:0000256" key="13">
    <source>
        <dbReference type="ARBA" id="ARBA00023136"/>
    </source>
</evidence>
<dbReference type="GO" id="GO:0048544">
    <property type="term" value="P:recognition of pollen"/>
    <property type="evidence" value="ECO:0007669"/>
    <property type="project" value="InterPro"/>
</dbReference>
<evidence type="ECO:0000313" key="27">
    <source>
        <dbReference type="EMBL" id="WOG83046.1"/>
    </source>
</evidence>
<dbReference type="EMBL" id="CP093343">
    <property type="protein sequence ID" value="WOG83046.1"/>
    <property type="molecule type" value="Genomic_DNA"/>
</dbReference>
<evidence type="ECO:0000256" key="16">
    <source>
        <dbReference type="ARBA" id="ARBA00023180"/>
    </source>
</evidence>
<organism evidence="26">
    <name type="scientific">Daucus carota subsp. sativus</name>
    <name type="common">Carrot</name>
    <dbReference type="NCBI Taxonomy" id="79200"/>
    <lineage>
        <taxon>Eukaryota</taxon>
        <taxon>Viridiplantae</taxon>
        <taxon>Streptophyta</taxon>
        <taxon>Embryophyta</taxon>
        <taxon>Tracheophyta</taxon>
        <taxon>Spermatophyta</taxon>
        <taxon>Magnoliopsida</taxon>
        <taxon>eudicotyledons</taxon>
        <taxon>Gunneridae</taxon>
        <taxon>Pentapetalae</taxon>
        <taxon>asterids</taxon>
        <taxon>campanulids</taxon>
        <taxon>Apiales</taxon>
        <taxon>Apiaceae</taxon>
        <taxon>Apioideae</taxon>
        <taxon>Scandiceae</taxon>
        <taxon>Daucinae</taxon>
        <taxon>Daucus</taxon>
        <taxon>Daucus sect. Daucus</taxon>
    </lineage>
</organism>
<name>A0A166GYN3_DAUCS</name>
<dbReference type="Proteomes" id="UP000077755">
    <property type="component" value="Chromosome 1"/>
</dbReference>
<evidence type="ECO:0000256" key="11">
    <source>
        <dbReference type="ARBA" id="ARBA00022840"/>
    </source>
</evidence>
<evidence type="ECO:0000256" key="1">
    <source>
        <dbReference type="ARBA" id="ARBA00004251"/>
    </source>
</evidence>
<evidence type="ECO:0000256" key="4">
    <source>
        <dbReference type="ARBA" id="ARBA00022553"/>
    </source>
</evidence>
<dbReference type="InterPro" id="IPR011009">
    <property type="entry name" value="Kinase-like_dom_sf"/>
</dbReference>
<dbReference type="AlphaFoldDB" id="A0A166GYN3"/>
<evidence type="ECO:0000256" key="22">
    <source>
        <dbReference type="SAM" id="Phobius"/>
    </source>
</evidence>
<dbReference type="OrthoDB" id="643280at2759"/>
<dbReference type="InterPro" id="IPR017441">
    <property type="entry name" value="Protein_kinase_ATP_BS"/>
</dbReference>
<keyword evidence="15" id="KW-0675">Receptor</keyword>
<dbReference type="SMART" id="SM00108">
    <property type="entry name" value="B_lectin"/>
    <property type="match status" value="1"/>
</dbReference>
<proteinExistence type="inferred from homology"/>
<comment type="catalytic activity">
    <reaction evidence="18 19">
        <text>L-seryl-[protein] + ATP = O-phospho-L-seryl-[protein] + ADP + H(+)</text>
        <dbReference type="Rhea" id="RHEA:17989"/>
        <dbReference type="Rhea" id="RHEA-COMP:9863"/>
        <dbReference type="Rhea" id="RHEA-COMP:11604"/>
        <dbReference type="ChEBI" id="CHEBI:15378"/>
        <dbReference type="ChEBI" id="CHEBI:29999"/>
        <dbReference type="ChEBI" id="CHEBI:30616"/>
        <dbReference type="ChEBI" id="CHEBI:83421"/>
        <dbReference type="ChEBI" id="CHEBI:456216"/>
        <dbReference type="EC" id="2.7.11.1"/>
    </reaction>
</comment>
<feature type="transmembrane region" description="Helical" evidence="22">
    <location>
        <begin position="438"/>
        <end position="461"/>
    </location>
</feature>
<feature type="region of interest" description="Disordered" evidence="21">
    <location>
        <begin position="814"/>
        <end position="834"/>
    </location>
</feature>
<dbReference type="SUPFAM" id="SSF51110">
    <property type="entry name" value="alpha-D-mannose-specific plant lectins"/>
    <property type="match status" value="1"/>
</dbReference>
<gene>
    <name evidence="26" type="ORF">DCAR_002163</name>
    <name evidence="27" type="ORF">DCAR_0102220</name>
</gene>
<evidence type="ECO:0000256" key="19">
    <source>
        <dbReference type="PIRNR" id="PIRNR000641"/>
    </source>
</evidence>
<keyword evidence="5 19" id="KW-0808">Transferase</keyword>
<dbReference type="FunFam" id="3.30.200.20:FF:000370">
    <property type="entry name" value="Receptor-like protein kinase 4"/>
    <property type="match status" value="1"/>
</dbReference>
<dbReference type="PANTHER" id="PTHR47974">
    <property type="entry name" value="OS07G0415500 PROTEIN"/>
    <property type="match status" value="1"/>
</dbReference>
<evidence type="ECO:0000256" key="5">
    <source>
        <dbReference type="ARBA" id="ARBA00022679"/>
    </source>
</evidence>
<dbReference type="FunFam" id="1.10.510.10:FF:000384">
    <property type="entry name" value="G-type lectin S-receptor-like serine/threonine-protein kinase"/>
    <property type="match status" value="1"/>
</dbReference>
<dbReference type="InterPro" id="IPR000719">
    <property type="entry name" value="Prot_kinase_dom"/>
</dbReference>
<dbReference type="GO" id="GO:0005524">
    <property type="term" value="F:ATP binding"/>
    <property type="evidence" value="ECO:0007669"/>
    <property type="project" value="UniProtKB-UniRule"/>
</dbReference>
<comment type="subcellular location">
    <subcellularLocation>
        <location evidence="1">Cell membrane</location>
        <topology evidence="1">Single-pass type I membrane protein</topology>
    </subcellularLocation>
</comment>
<dbReference type="PROSITE" id="PS50011">
    <property type="entry name" value="PROTEIN_KINASE_DOM"/>
    <property type="match status" value="1"/>
</dbReference>
<evidence type="ECO:0000256" key="15">
    <source>
        <dbReference type="ARBA" id="ARBA00023170"/>
    </source>
</evidence>
<dbReference type="PIRSF" id="PIRSF000641">
    <property type="entry name" value="SRK"/>
    <property type="match status" value="1"/>
</dbReference>
<dbReference type="Pfam" id="PF01453">
    <property type="entry name" value="B_lectin"/>
    <property type="match status" value="1"/>
</dbReference>
<keyword evidence="2" id="KW-1003">Cell membrane</keyword>
<feature type="binding site" evidence="20">
    <location>
        <position position="522"/>
    </location>
    <ligand>
        <name>ATP</name>
        <dbReference type="ChEBI" id="CHEBI:30616"/>
    </ligand>
</feature>
<protein>
    <recommendedName>
        <fullName evidence="19">Receptor-like serine/threonine-protein kinase</fullName>
        <ecNumber evidence="19">2.7.11.1</ecNumber>
    </recommendedName>
</protein>
<evidence type="ECO:0000259" key="25">
    <source>
        <dbReference type="PROSITE" id="PS50948"/>
    </source>
</evidence>
<dbReference type="Pfam" id="PF00954">
    <property type="entry name" value="S_locus_glycop"/>
    <property type="match status" value="1"/>
</dbReference>
<dbReference type="InterPro" id="IPR001480">
    <property type="entry name" value="Bulb-type_lectin_dom"/>
</dbReference>
<dbReference type="Pfam" id="PF08276">
    <property type="entry name" value="PAN_2"/>
    <property type="match status" value="1"/>
</dbReference>
<evidence type="ECO:0000313" key="26">
    <source>
        <dbReference type="EMBL" id="KZN09507.1"/>
    </source>
</evidence>
<evidence type="ECO:0000256" key="7">
    <source>
        <dbReference type="ARBA" id="ARBA00022729"/>
    </source>
</evidence>
<keyword evidence="12 22" id="KW-1133">Transmembrane helix</keyword>
<evidence type="ECO:0000256" key="10">
    <source>
        <dbReference type="ARBA" id="ARBA00022777"/>
    </source>
</evidence>
<dbReference type="InterPro" id="IPR008271">
    <property type="entry name" value="Ser/Thr_kinase_AS"/>
</dbReference>
<evidence type="ECO:0000313" key="28">
    <source>
        <dbReference type="Proteomes" id="UP000077755"/>
    </source>
</evidence>
<dbReference type="OMA" id="IWTDGNL"/>
<dbReference type="InterPro" id="IPR000858">
    <property type="entry name" value="S_locus_glycoprot_dom"/>
</dbReference>
<evidence type="ECO:0000256" key="14">
    <source>
        <dbReference type="ARBA" id="ARBA00023157"/>
    </source>
</evidence>
<dbReference type="PANTHER" id="PTHR47974:SF19">
    <property type="entry name" value="RECEPTOR-LIKE SERINE_THREONINE-PROTEIN KINASE"/>
    <property type="match status" value="1"/>
</dbReference>
<dbReference type="Gene3D" id="2.90.10.10">
    <property type="entry name" value="Bulb-type lectin domain"/>
    <property type="match status" value="1"/>
</dbReference>
<dbReference type="InterPro" id="IPR036426">
    <property type="entry name" value="Bulb-type_lectin_dom_sf"/>
</dbReference>
<dbReference type="PROSITE" id="PS00107">
    <property type="entry name" value="PROTEIN_KINASE_ATP"/>
    <property type="match status" value="1"/>
</dbReference>
<dbReference type="SMART" id="SM00220">
    <property type="entry name" value="S_TKc"/>
    <property type="match status" value="1"/>
</dbReference>
<dbReference type="EC" id="2.7.11.1" evidence="19"/>
<evidence type="ECO:0000256" key="9">
    <source>
        <dbReference type="ARBA" id="ARBA00022741"/>
    </source>
</evidence>
<feature type="domain" description="Apple" evidence="25">
    <location>
        <begin position="335"/>
        <end position="427"/>
    </location>
</feature>
<evidence type="ECO:0000256" key="2">
    <source>
        <dbReference type="ARBA" id="ARBA00022475"/>
    </source>
</evidence>
<evidence type="ECO:0000256" key="18">
    <source>
        <dbReference type="ARBA" id="ARBA00048679"/>
    </source>
</evidence>
<sequence length="834" mass="93688">MDAKKTSFFAPILFYLCIFINLNFSFRADSISTYHSLSGDETIVSSGGNFELGFFKPGNFSKYYIGIWFKKVSAQTVIWVANRERPITDKYSSELQVVDGNLVLFDERHTEIWSTNTKLKSSRAVAILLDEGNLVLRNGSSNTTVWQSRDYPSDTWLPGGYLGYDKRANRTQILTSWKNSEDPSPGLYTFELDPVGNQYLLKWNRSRQIWTSGAWNGQAFTNVPEMASGAIFTFTYISNTNGSYLTYFLENTSSIITQWRFIVDYSGQIKEMGWLATQQKWSLFWSKPNTQCQVHAFCGAYGVCNDLTSPFCNCLPGYESRIEKSWTLGDYSGGCKRFVELEYGNANTTSKKTDIFQFFSHMKWPDNPQAFSAVNAARCKSECLSNISCTAYAYYENTCFTWHGDLYNMQQLPENDNNGRVIYIRIPSSDSSKNIKGIIFGVVGGSIAILSIFSGLLLLAFRRHKSGRANKIERAADGRIVAFGYKDLKNATKNFSEMLGKGGFGSVYKGTLPDSTVIAVKKLEGVSQGEKQFRNEISTIGNIQHINLVHLCGFCSQGNKKLLVYEYASNGSLDSHLFNPKKDEGILPWTTRYEIALGTARGLVYLHEKCRDCIIHCDIKPENILLDSFMCPKVADFGLAKLVGRNFSRVLTTMRGTRGYLAPEWISGGAITAKADVYSFGMMLFEFVSGRRNSEQTRDGKVNFFPAIAANVIMNEGDILTILDPNLNLVADIEEVSNICRLACWCIQEDEHVRPTMSKIVQVLEGVLDVAKPPDPRGLQVFIDNEDDVVFLVDKASSSNLHIQSDPAWASSFVKEQETNKKTQGSKIQEWESD</sequence>
<dbReference type="CDD" id="cd14066">
    <property type="entry name" value="STKc_IRAK"/>
    <property type="match status" value="1"/>
</dbReference>
<keyword evidence="16" id="KW-0325">Glycoprotein</keyword>
<keyword evidence="13 22" id="KW-0472">Membrane</keyword>
<keyword evidence="11 19" id="KW-0067">ATP-binding</keyword>
<dbReference type="SUPFAM" id="SSF56112">
    <property type="entry name" value="Protein kinase-like (PK-like)"/>
    <property type="match status" value="1"/>
</dbReference>
<evidence type="ECO:0000259" key="24">
    <source>
        <dbReference type="PROSITE" id="PS50927"/>
    </source>
</evidence>
<keyword evidence="28" id="KW-1185">Reference proteome</keyword>
<dbReference type="CDD" id="cd00028">
    <property type="entry name" value="B_lectin"/>
    <property type="match status" value="1"/>
</dbReference>
<dbReference type="GO" id="GO:0004674">
    <property type="term" value="F:protein serine/threonine kinase activity"/>
    <property type="evidence" value="ECO:0007669"/>
    <property type="project" value="UniProtKB-KW"/>
</dbReference>
<dbReference type="PROSITE" id="PS50948">
    <property type="entry name" value="PAN"/>
    <property type="match status" value="1"/>
</dbReference>
<keyword evidence="4" id="KW-0597">Phosphoprotein</keyword>
<keyword evidence="6 22" id="KW-0812">Transmembrane</keyword>
<comment type="catalytic activity">
    <reaction evidence="17 19">
        <text>L-threonyl-[protein] + ATP = O-phospho-L-threonyl-[protein] + ADP + H(+)</text>
        <dbReference type="Rhea" id="RHEA:46608"/>
        <dbReference type="Rhea" id="RHEA-COMP:11060"/>
        <dbReference type="Rhea" id="RHEA-COMP:11605"/>
        <dbReference type="ChEBI" id="CHEBI:15378"/>
        <dbReference type="ChEBI" id="CHEBI:30013"/>
        <dbReference type="ChEBI" id="CHEBI:30616"/>
        <dbReference type="ChEBI" id="CHEBI:61977"/>
        <dbReference type="ChEBI" id="CHEBI:456216"/>
        <dbReference type="EC" id="2.7.11.1"/>
    </reaction>
</comment>
<reference evidence="27" key="2">
    <citation type="submission" date="2022-03" db="EMBL/GenBank/DDBJ databases">
        <title>Draft title - Genomic analysis of global carrot germplasm unveils the trajectory of domestication and the origin of high carotenoid orange carrot.</title>
        <authorList>
            <person name="Iorizzo M."/>
            <person name="Ellison S."/>
            <person name="Senalik D."/>
            <person name="Macko-Podgorni A."/>
            <person name="Grzebelus D."/>
            <person name="Bostan H."/>
            <person name="Rolling W."/>
            <person name="Curaba J."/>
            <person name="Simon P."/>
        </authorList>
    </citation>
    <scope>NUCLEOTIDE SEQUENCE</scope>
    <source>
        <tissue evidence="27">Leaf</tissue>
    </source>
</reference>